<dbReference type="Proteomes" id="UP000501690">
    <property type="component" value="Linkage Group LG4"/>
</dbReference>
<name>A0A4D6LPB7_VIGUN</name>
<evidence type="ECO:0000313" key="1">
    <source>
        <dbReference type="EMBL" id="QCD90268.1"/>
    </source>
</evidence>
<dbReference type="AlphaFoldDB" id="A0A4D6LPB7"/>
<keyword evidence="2" id="KW-1185">Reference proteome</keyword>
<dbReference type="EMBL" id="CP039348">
    <property type="protein sequence ID" value="QCD90268.1"/>
    <property type="molecule type" value="Genomic_DNA"/>
</dbReference>
<gene>
    <name evidence="1" type="ORF">DEO72_LG4g1223</name>
</gene>
<protein>
    <submittedName>
        <fullName evidence="1">Uncharacterized protein</fullName>
    </submittedName>
</protein>
<evidence type="ECO:0000313" key="2">
    <source>
        <dbReference type="Proteomes" id="UP000501690"/>
    </source>
</evidence>
<proteinExistence type="predicted"/>
<sequence>MVSTKSKDVVVQGNNIAKVGEARPFYNISHILEAQMKINRLAGDELPPYIVLPIFWVPFRNRLAGVVEFLAFVGARKSWNFPDFHAPPGSTVDSSLRDCDGRHWAWALYDALGSLDYLVKLTIVEKPVCLAVLVHRLASHQVMTATWVFQRRYVHDGTRPPPGGLEAGRAWRLNVSLELWLGIGVKHVVFLELWLGIASLELWLRMVDEYEELLSCDSGWRVLPV</sequence>
<accession>A0A4D6LPB7</accession>
<organism evidence="1 2">
    <name type="scientific">Vigna unguiculata</name>
    <name type="common">Cowpea</name>
    <dbReference type="NCBI Taxonomy" id="3917"/>
    <lineage>
        <taxon>Eukaryota</taxon>
        <taxon>Viridiplantae</taxon>
        <taxon>Streptophyta</taxon>
        <taxon>Embryophyta</taxon>
        <taxon>Tracheophyta</taxon>
        <taxon>Spermatophyta</taxon>
        <taxon>Magnoliopsida</taxon>
        <taxon>eudicotyledons</taxon>
        <taxon>Gunneridae</taxon>
        <taxon>Pentapetalae</taxon>
        <taxon>rosids</taxon>
        <taxon>fabids</taxon>
        <taxon>Fabales</taxon>
        <taxon>Fabaceae</taxon>
        <taxon>Papilionoideae</taxon>
        <taxon>50 kb inversion clade</taxon>
        <taxon>NPAAA clade</taxon>
        <taxon>indigoferoid/millettioid clade</taxon>
        <taxon>Phaseoleae</taxon>
        <taxon>Vigna</taxon>
    </lineage>
</organism>
<reference evidence="1 2" key="1">
    <citation type="submission" date="2019-04" db="EMBL/GenBank/DDBJ databases">
        <title>An improved genome assembly and genetic linkage map for asparagus bean, Vigna unguiculata ssp. sesquipedialis.</title>
        <authorList>
            <person name="Xia Q."/>
            <person name="Zhang R."/>
            <person name="Dong Y."/>
        </authorList>
    </citation>
    <scope>NUCLEOTIDE SEQUENCE [LARGE SCALE GENOMIC DNA]</scope>
    <source>
        <tissue evidence="1">Leaf</tissue>
    </source>
</reference>